<evidence type="ECO:0000313" key="1">
    <source>
        <dbReference type="EMBL" id="JAD42722.1"/>
    </source>
</evidence>
<dbReference type="AlphaFoldDB" id="A0A0A9A6Q7"/>
<name>A0A0A9A6Q7_ARUDO</name>
<reference evidence="1" key="2">
    <citation type="journal article" date="2015" name="Data Brief">
        <title>Shoot transcriptome of the giant reed, Arundo donax.</title>
        <authorList>
            <person name="Barrero R.A."/>
            <person name="Guerrero F.D."/>
            <person name="Moolhuijzen P."/>
            <person name="Goolsby J.A."/>
            <person name="Tidwell J."/>
            <person name="Bellgard S.E."/>
            <person name="Bellgard M.I."/>
        </authorList>
    </citation>
    <scope>NUCLEOTIDE SEQUENCE</scope>
    <source>
        <tissue evidence="1">Shoot tissue taken approximately 20 cm above the soil surface</tissue>
    </source>
</reference>
<sequence>MEIIFGCCSNELPSSMSLLANSSFGPLMPTRSVAFVYIASRRGSTVRIIGLLAAMSSTLYLLRRSLTILTCFMMSFVTLWM</sequence>
<reference evidence="1" key="1">
    <citation type="submission" date="2014-09" db="EMBL/GenBank/DDBJ databases">
        <authorList>
            <person name="Magalhaes I.L.F."/>
            <person name="Oliveira U."/>
            <person name="Santos F.R."/>
            <person name="Vidigal T.H.D.A."/>
            <person name="Brescovit A.D."/>
            <person name="Santos A.J."/>
        </authorList>
    </citation>
    <scope>NUCLEOTIDE SEQUENCE</scope>
    <source>
        <tissue evidence="1">Shoot tissue taken approximately 20 cm above the soil surface</tissue>
    </source>
</reference>
<proteinExistence type="predicted"/>
<organism evidence="1">
    <name type="scientific">Arundo donax</name>
    <name type="common">Giant reed</name>
    <name type="synonym">Donax arundinaceus</name>
    <dbReference type="NCBI Taxonomy" id="35708"/>
    <lineage>
        <taxon>Eukaryota</taxon>
        <taxon>Viridiplantae</taxon>
        <taxon>Streptophyta</taxon>
        <taxon>Embryophyta</taxon>
        <taxon>Tracheophyta</taxon>
        <taxon>Spermatophyta</taxon>
        <taxon>Magnoliopsida</taxon>
        <taxon>Liliopsida</taxon>
        <taxon>Poales</taxon>
        <taxon>Poaceae</taxon>
        <taxon>PACMAD clade</taxon>
        <taxon>Arundinoideae</taxon>
        <taxon>Arundineae</taxon>
        <taxon>Arundo</taxon>
    </lineage>
</organism>
<dbReference type="EMBL" id="GBRH01255173">
    <property type="protein sequence ID" value="JAD42722.1"/>
    <property type="molecule type" value="Transcribed_RNA"/>
</dbReference>
<protein>
    <submittedName>
        <fullName evidence="1">Uncharacterized protein</fullName>
    </submittedName>
</protein>
<accession>A0A0A9A6Q7</accession>